<feature type="region of interest" description="Disordered" evidence="1">
    <location>
        <begin position="1"/>
        <end position="66"/>
    </location>
</feature>
<evidence type="ECO:0000313" key="3">
    <source>
        <dbReference type="Proteomes" id="UP001314170"/>
    </source>
</evidence>
<protein>
    <submittedName>
        <fullName evidence="2">Uncharacterized protein</fullName>
    </submittedName>
</protein>
<gene>
    <name evidence="2" type="ORF">DCAF_LOCUS20904</name>
</gene>
<proteinExistence type="predicted"/>
<reference evidence="2 3" key="1">
    <citation type="submission" date="2024-01" db="EMBL/GenBank/DDBJ databases">
        <authorList>
            <person name="Waweru B."/>
        </authorList>
    </citation>
    <scope>NUCLEOTIDE SEQUENCE [LARGE SCALE GENOMIC DNA]</scope>
</reference>
<dbReference type="AlphaFoldDB" id="A0AAV1SCT5"/>
<comment type="caution">
    <text evidence="2">The sequence shown here is derived from an EMBL/GenBank/DDBJ whole genome shotgun (WGS) entry which is preliminary data.</text>
</comment>
<dbReference type="Proteomes" id="UP001314170">
    <property type="component" value="Unassembled WGS sequence"/>
</dbReference>
<feature type="compositionally biased region" description="Polar residues" evidence="1">
    <location>
        <begin position="22"/>
        <end position="37"/>
    </location>
</feature>
<name>A0AAV1SCT5_9ROSI</name>
<organism evidence="2 3">
    <name type="scientific">Dovyalis caffra</name>
    <dbReference type="NCBI Taxonomy" id="77055"/>
    <lineage>
        <taxon>Eukaryota</taxon>
        <taxon>Viridiplantae</taxon>
        <taxon>Streptophyta</taxon>
        <taxon>Embryophyta</taxon>
        <taxon>Tracheophyta</taxon>
        <taxon>Spermatophyta</taxon>
        <taxon>Magnoliopsida</taxon>
        <taxon>eudicotyledons</taxon>
        <taxon>Gunneridae</taxon>
        <taxon>Pentapetalae</taxon>
        <taxon>rosids</taxon>
        <taxon>fabids</taxon>
        <taxon>Malpighiales</taxon>
        <taxon>Salicaceae</taxon>
        <taxon>Flacourtieae</taxon>
        <taxon>Dovyalis</taxon>
    </lineage>
</organism>
<keyword evidence="3" id="KW-1185">Reference proteome</keyword>
<accession>A0AAV1SCT5</accession>
<evidence type="ECO:0000313" key="2">
    <source>
        <dbReference type="EMBL" id="CAK7348211.1"/>
    </source>
</evidence>
<sequence length="66" mass="7323">MTSRKCSLPRKLTNDLPKLGQKQDSPSGGQISPSANRTEGEKQLEQMGQMGRQSKFEGLPRAQNHK</sequence>
<dbReference type="EMBL" id="CAWUPB010001173">
    <property type="protein sequence ID" value="CAK7348211.1"/>
    <property type="molecule type" value="Genomic_DNA"/>
</dbReference>
<evidence type="ECO:0000256" key="1">
    <source>
        <dbReference type="SAM" id="MobiDB-lite"/>
    </source>
</evidence>